<organism evidence="1 2">
    <name type="scientific">Candidatus Methanocrinis alkalitolerans</name>
    <dbReference type="NCBI Taxonomy" id="3033395"/>
    <lineage>
        <taxon>Archaea</taxon>
        <taxon>Methanobacteriati</taxon>
        <taxon>Methanobacteriota</taxon>
        <taxon>Stenosarchaea group</taxon>
        <taxon>Methanomicrobia</taxon>
        <taxon>Methanotrichales</taxon>
        <taxon>Methanotrichaceae</taxon>
        <taxon>Methanocrinis</taxon>
    </lineage>
</organism>
<comment type="caution">
    <text evidence="1">The sequence shown here is derived from an EMBL/GenBank/DDBJ whole genome shotgun (WGS) entry which is preliminary data.</text>
</comment>
<dbReference type="SUPFAM" id="SSF53649">
    <property type="entry name" value="Alkaline phosphatase-like"/>
    <property type="match status" value="1"/>
</dbReference>
<proteinExistence type="predicted"/>
<dbReference type="InterPro" id="IPR002591">
    <property type="entry name" value="Phosphodiest/P_Trfase"/>
</dbReference>
<keyword evidence="2" id="KW-1185">Reference proteome</keyword>
<dbReference type="Proteomes" id="UP001215956">
    <property type="component" value="Unassembled WGS sequence"/>
</dbReference>
<sequence length="258" mass="27539">MSGSIKLIDVAPTMARVLGVKTPPTDGRAIDLVEGWECDRVVLAIVDSLGYGLYKALELDLPNMRSMASEGVLLKAECVAATTAPAIASILTGLMPKKHGISNTSQASDSEIRSLLEWASSDMIRSAVVMEEEGARTFNGFVTTVMGVSKSLVGRNFDREILERSLEALKTEPRLLVAHFLGIDRIAHDGGGIEEIRGAASEIDGHLGDLAAAAAERTMVAVCGDHPLHAGVLKGVYDSRDVALIFWKKENGRRAASL</sequence>
<dbReference type="Pfam" id="PF01663">
    <property type="entry name" value="Phosphodiest"/>
    <property type="match status" value="1"/>
</dbReference>
<evidence type="ECO:0000313" key="2">
    <source>
        <dbReference type="Proteomes" id="UP001215956"/>
    </source>
</evidence>
<evidence type="ECO:0000313" key="1">
    <source>
        <dbReference type="EMBL" id="MDF0594113.1"/>
    </source>
</evidence>
<protein>
    <submittedName>
        <fullName evidence="1">Alkaline phosphatase family protein</fullName>
    </submittedName>
</protein>
<dbReference type="InterPro" id="IPR017850">
    <property type="entry name" value="Alkaline_phosphatase_core_sf"/>
</dbReference>
<dbReference type="Gene3D" id="3.40.720.10">
    <property type="entry name" value="Alkaline Phosphatase, subunit A"/>
    <property type="match status" value="1"/>
</dbReference>
<accession>A0ABT5XHB2</accession>
<reference evidence="1 2" key="1">
    <citation type="submission" date="2023-03" db="EMBL/GenBank/DDBJ databases">
        <title>Whole genome sequencing of Methanotrichaceae archaeon M04Ac.</title>
        <authorList>
            <person name="Khomyakova M.A."/>
            <person name="Merkel A.Y."/>
            <person name="Slobodkin A.I."/>
        </authorList>
    </citation>
    <scope>NUCLEOTIDE SEQUENCE [LARGE SCALE GENOMIC DNA]</scope>
    <source>
        <strain evidence="1 2">M04Ac</strain>
    </source>
</reference>
<dbReference type="RefSeq" id="WP_316969809.1">
    <property type="nucleotide sequence ID" value="NZ_JARFPL010000045.1"/>
</dbReference>
<name>A0ABT5XHB2_9EURY</name>
<dbReference type="EMBL" id="JARFPL010000045">
    <property type="protein sequence ID" value="MDF0594113.1"/>
    <property type="molecule type" value="Genomic_DNA"/>
</dbReference>
<gene>
    <name evidence="1" type="ORF">P0O24_11030</name>
</gene>